<feature type="domain" description="Carrier" evidence="6">
    <location>
        <begin position="933"/>
        <end position="1008"/>
    </location>
</feature>
<feature type="region of interest" description="Disordered" evidence="5">
    <location>
        <begin position="226"/>
        <end position="254"/>
    </location>
</feature>
<dbReference type="Proteomes" id="UP000189677">
    <property type="component" value="Chromosome"/>
</dbReference>
<feature type="compositionally biased region" description="Basic and acidic residues" evidence="5">
    <location>
        <begin position="231"/>
        <end position="252"/>
    </location>
</feature>
<dbReference type="InterPro" id="IPR001242">
    <property type="entry name" value="Condensation_dom"/>
</dbReference>
<keyword evidence="8" id="KW-1185">Reference proteome</keyword>
<dbReference type="OrthoDB" id="2472181at2"/>
<dbReference type="PANTHER" id="PTHR45527:SF1">
    <property type="entry name" value="FATTY ACID SYNTHASE"/>
    <property type="match status" value="1"/>
</dbReference>
<name>A0A1U9R0D1_STRNV</name>
<organism evidence="7 8">
    <name type="scientific">Streptomyces niveus</name>
    <name type="common">Streptomyces spheroides</name>
    <dbReference type="NCBI Taxonomy" id="193462"/>
    <lineage>
        <taxon>Bacteria</taxon>
        <taxon>Bacillati</taxon>
        <taxon>Actinomycetota</taxon>
        <taxon>Actinomycetes</taxon>
        <taxon>Kitasatosporales</taxon>
        <taxon>Streptomycetaceae</taxon>
        <taxon>Streptomyces</taxon>
    </lineage>
</organism>
<dbReference type="Gene3D" id="3.30.300.30">
    <property type="match status" value="1"/>
</dbReference>
<dbReference type="SUPFAM" id="SSF52777">
    <property type="entry name" value="CoA-dependent acyltransferases"/>
    <property type="match status" value="2"/>
</dbReference>
<dbReference type="InterPro" id="IPR045851">
    <property type="entry name" value="AMP-bd_C_sf"/>
</dbReference>
<dbReference type="InterPro" id="IPR029058">
    <property type="entry name" value="AB_hydrolase_fold"/>
</dbReference>
<dbReference type="GO" id="GO:0005737">
    <property type="term" value="C:cytoplasm"/>
    <property type="evidence" value="ECO:0007669"/>
    <property type="project" value="TreeGrafter"/>
</dbReference>
<dbReference type="PROSITE" id="PS50075">
    <property type="entry name" value="CARRIER"/>
    <property type="match status" value="1"/>
</dbReference>
<evidence type="ECO:0000313" key="8">
    <source>
        <dbReference type="Proteomes" id="UP000189677"/>
    </source>
</evidence>
<dbReference type="FunFam" id="1.10.1200.10:FF:000016">
    <property type="entry name" value="Non-ribosomal peptide synthase"/>
    <property type="match status" value="1"/>
</dbReference>
<dbReference type="SUPFAM" id="SSF56801">
    <property type="entry name" value="Acetyl-CoA synthetase-like"/>
    <property type="match status" value="1"/>
</dbReference>
<proteinExistence type="inferred from homology"/>
<dbReference type="AlphaFoldDB" id="A0A1U9R0D1"/>
<dbReference type="Pfam" id="PF00668">
    <property type="entry name" value="Condensation"/>
    <property type="match status" value="1"/>
</dbReference>
<gene>
    <name evidence="7" type="ORF">BBN63_30100</name>
</gene>
<evidence type="ECO:0000256" key="3">
    <source>
        <dbReference type="ARBA" id="ARBA00022450"/>
    </source>
</evidence>
<sequence>MSSSSYAGGVGSGEARDYSDYFVLPAAPAQRSLWFVCQLNPPSNAAYNVVSAVRLTGDLDLVLLQQAVNAVVARHESLRTGVGLVDGDPHQLVLPEALVSLPVVDCSALPAEAAEAQVQRLAREQAALPFALDAPPLLRLVLVREAPRRHTMIVTIHHLVCDSWSMDVFYGDLADAYRGLRERGRTGFGELPVQYADYVGWLDEQLAGERMDRMVAHWQESLAGTTPLELPVDRPRDQGRGGDGGRVEERLDGPTTAALEELAKRSGGTLFMVLLTGFMATLARVTGQEDVVVGTPVAGRHHPDSERLVGFFANTLVLRARLPLRGGFESAAGVVRDVCLGAFSHDRMPFDRLVQEIRQTRALDRNPLFDVMFSMPNTPAAEVRLPGLTMAPVELTGTAAKFDLWLTVLPDGDGLRLQLDYDRGLYDEATAARIVELHRLVLADALRDPAVPVGALPLAADQNADTATKDAEAETSAAAGPTTAAVTVPELLARRGADDMVLSSADAVLTLGELREWSADLAGRLRAEGIAGPGMRVTTPPVPSAALIAVLLAAFEVGAVPAYGQRHDRAGAFVRRAEEEPGGWLITTGPRFDPVADGGAPGPDAPAWWSGDGGSDGAGATLSHGALAAALAGVADRLSVSAEDDVLLLDGGAPPSLVDLLMPLAHARSLMLSGAQVAPAGPPAAYVLADPPTWRRVLTEGWEPPPGARLVCVGEVVAPDLVEMLTRTGGTVFLGRPGPQPMAVPVALAPLDEGRARRLGPPPPGVVRSLLDVRGAPVSGGLVGELYVADETGAAVPVGLRCRRARDGALEAVGPGEGRLFVGDRAVPAAAVERVLAGFPGVRKAAVTTDAGGGRLIAWLVPDGTVAAGSEQEREKFAADIRGRARSALPGYRVPAVFGVLDELPLGPDGEPDRGALPAPPEQAPREAVAEVAPRNGVERRVLAIFQNVLGLSVVGVHSDFFGLGGHSLLAAKLLSRVRAEFGLQVPVRDFFRLPTPAGLAEAIEELERARDRRPTADEALLAQLAGMSDDEIDQLLRHLN</sequence>
<dbReference type="PROSITE" id="PS00012">
    <property type="entry name" value="PHOSPHOPANTETHEINE"/>
    <property type="match status" value="1"/>
</dbReference>
<dbReference type="GO" id="GO:0017000">
    <property type="term" value="P:antibiotic biosynthetic process"/>
    <property type="evidence" value="ECO:0007669"/>
    <property type="project" value="UniProtKB-ARBA"/>
</dbReference>
<dbReference type="GO" id="GO:0003824">
    <property type="term" value="F:catalytic activity"/>
    <property type="evidence" value="ECO:0007669"/>
    <property type="project" value="InterPro"/>
</dbReference>
<comment type="similarity">
    <text evidence="2">Belongs to the ATP-dependent AMP-binding enzyme family.</text>
</comment>
<dbReference type="CDD" id="cd19531">
    <property type="entry name" value="LCL_NRPS-like"/>
    <property type="match status" value="1"/>
</dbReference>
<evidence type="ECO:0000256" key="5">
    <source>
        <dbReference type="SAM" id="MobiDB-lite"/>
    </source>
</evidence>
<dbReference type="GO" id="GO:0044550">
    <property type="term" value="P:secondary metabolite biosynthetic process"/>
    <property type="evidence" value="ECO:0007669"/>
    <property type="project" value="TreeGrafter"/>
</dbReference>
<comment type="cofactor">
    <cofactor evidence="1">
        <name>pantetheine 4'-phosphate</name>
        <dbReference type="ChEBI" id="CHEBI:47942"/>
    </cofactor>
</comment>
<reference evidence="7 8" key="1">
    <citation type="submission" date="2016-11" db="EMBL/GenBank/DDBJ databases">
        <title>Complete genome sequence of Streptomyces niveus SCSIO 3406.</title>
        <authorList>
            <person name="Zhu Q."/>
            <person name="Cheng W."/>
            <person name="Song Y."/>
            <person name="Li Q."/>
            <person name="Ju J."/>
        </authorList>
    </citation>
    <scope>NUCLEOTIDE SEQUENCE [LARGE SCALE GENOMIC DNA]</scope>
    <source>
        <strain evidence="7 8">SCSIO 3406</strain>
    </source>
</reference>
<dbReference type="InterPro" id="IPR042099">
    <property type="entry name" value="ANL_N_sf"/>
</dbReference>
<dbReference type="SUPFAM" id="SSF47336">
    <property type="entry name" value="ACP-like"/>
    <property type="match status" value="1"/>
</dbReference>
<evidence type="ECO:0000256" key="1">
    <source>
        <dbReference type="ARBA" id="ARBA00001957"/>
    </source>
</evidence>
<dbReference type="EMBL" id="CP018047">
    <property type="protein sequence ID" value="AQU69809.1"/>
    <property type="molecule type" value="Genomic_DNA"/>
</dbReference>
<dbReference type="Gene3D" id="3.30.559.30">
    <property type="entry name" value="Nonribosomal peptide synthetase, condensation domain"/>
    <property type="match status" value="1"/>
</dbReference>
<evidence type="ECO:0000256" key="4">
    <source>
        <dbReference type="ARBA" id="ARBA00022553"/>
    </source>
</evidence>
<dbReference type="InterPro" id="IPR020806">
    <property type="entry name" value="PKS_PP-bd"/>
</dbReference>
<dbReference type="SMART" id="SM00823">
    <property type="entry name" value="PKS_PP"/>
    <property type="match status" value="1"/>
</dbReference>
<dbReference type="InterPro" id="IPR009081">
    <property type="entry name" value="PP-bd_ACP"/>
</dbReference>
<dbReference type="Gene3D" id="3.30.559.10">
    <property type="entry name" value="Chloramphenicol acetyltransferase-like domain"/>
    <property type="match status" value="1"/>
</dbReference>
<dbReference type="Pfam" id="PF00550">
    <property type="entry name" value="PP-binding"/>
    <property type="match status" value="1"/>
</dbReference>
<protein>
    <submittedName>
        <fullName evidence="7">Non-ribosomal peptide synthetase/polyketide synthase</fullName>
    </submittedName>
</protein>
<keyword evidence="3" id="KW-0596">Phosphopantetheine</keyword>
<dbReference type="PANTHER" id="PTHR45527">
    <property type="entry name" value="NONRIBOSOMAL PEPTIDE SYNTHETASE"/>
    <property type="match status" value="1"/>
</dbReference>
<accession>A0A1U9R0D1</accession>
<dbReference type="GO" id="GO:0072330">
    <property type="term" value="P:monocarboxylic acid biosynthetic process"/>
    <property type="evidence" value="ECO:0007669"/>
    <property type="project" value="UniProtKB-ARBA"/>
</dbReference>
<dbReference type="RefSeq" id="WP_078078458.1">
    <property type="nucleotide sequence ID" value="NZ_CP018047.1"/>
</dbReference>
<keyword evidence="4" id="KW-0597">Phosphoprotein</keyword>
<dbReference type="GO" id="GO:0031177">
    <property type="term" value="F:phosphopantetheine binding"/>
    <property type="evidence" value="ECO:0007669"/>
    <property type="project" value="InterPro"/>
</dbReference>
<dbReference type="GO" id="GO:0008610">
    <property type="term" value="P:lipid biosynthetic process"/>
    <property type="evidence" value="ECO:0007669"/>
    <property type="project" value="UniProtKB-ARBA"/>
</dbReference>
<dbReference type="KEGG" id="snw:BBN63_30100"/>
<dbReference type="Gene3D" id="3.40.50.1820">
    <property type="entry name" value="alpha/beta hydrolase"/>
    <property type="match status" value="1"/>
</dbReference>
<evidence type="ECO:0000259" key="6">
    <source>
        <dbReference type="PROSITE" id="PS50075"/>
    </source>
</evidence>
<dbReference type="GO" id="GO:0043041">
    <property type="term" value="P:amino acid activation for nonribosomal peptide biosynthetic process"/>
    <property type="evidence" value="ECO:0007669"/>
    <property type="project" value="TreeGrafter"/>
</dbReference>
<evidence type="ECO:0000313" key="7">
    <source>
        <dbReference type="EMBL" id="AQU69809.1"/>
    </source>
</evidence>
<dbReference type="InterPro" id="IPR006162">
    <property type="entry name" value="Ppantetheine_attach_site"/>
</dbReference>
<dbReference type="InterPro" id="IPR036736">
    <property type="entry name" value="ACP-like_sf"/>
</dbReference>
<dbReference type="InterPro" id="IPR023213">
    <property type="entry name" value="CAT-like_dom_sf"/>
</dbReference>
<evidence type="ECO:0000256" key="2">
    <source>
        <dbReference type="ARBA" id="ARBA00006432"/>
    </source>
</evidence>
<dbReference type="Gene3D" id="3.40.50.12780">
    <property type="entry name" value="N-terminal domain of ligase-like"/>
    <property type="match status" value="1"/>
</dbReference>